<comment type="caution">
    <text evidence="10">The sequence shown here is derived from an EMBL/GenBank/DDBJ whole genome shotgun (WGS) entry which is preliminary data.</text>
</comment>
<dbReference type="EMBL" id="MCGE01000010">
    <property type="protein sequence ID" value="ORZ17104.1"/>
    <property type="molecule type" value="Genomic_DNA"/>
</dbReference>
<feature type="compositionally biased region" description="Acidic residues" evidence="9">
    <location>
        <begin position="642"/>
        <end position="661"/>
    </location>
</feature>
<evidence type="ECO:0000256" key="7">
    <source>
        <dbReference type="ARBA" id="ARBA00023242"/>
    </source>
</evidence>
<keyword evidence="4" id="KW-0805">Transcription regulation</keyword>
<protein>
    <recommendedName>
        <fullName evidence="3">Mediator of RNA polymerase II transcription subunit 5</fullName>
    </recommendedName>
    <alternativeName>
        <fullName evidence="8">Mediator complex subunit 5</fullName>
    </alternativeName>
</protein>
<evidence type="ECO:0000256" key="9">
    <source>
        <dbReference type="SAM" id="MobiDB-lite"/>
    </source>
</evidence>
<feature type="region of interest" description="Disordered" evidence="9">
    <location>
        <begin position="638"/>
        <end position="667"/>
    </location>
</feature>
<feature type="compositionally biased region" description="Acidic residues" evidence="9">
    <location>
        <begin position="174"/>
        <end position="183"/>
    </location>
</feature>
<keyword evidence="11" id="KW-1185">Reference proteome</keyword>
<dbReference type="GO" id="GO:0006357">
    <property type="term" value="P:regulation of transcription by RNA polymerase II"/>
    <property type="evidence" value="ECO:0007669"/>
    <property type="project" value="InterPro"/>
</dbReference>
<reference evidence="10 11" key="1">
    <citation type="submission" date="2016-07" db="EMBL/GenBank/DDBJ databases">
        <title>Pervasive Adenine N6-methylation of Active Genes in Fungi.</title>
        <authorList>
            <consortium name="DOE Joint Genome Institute"/>
            <person name="Mondo S.J."/>
            <person name="Dannebaum R.O."/>
            <person name="Kuo R.C."/>
            <person name="Labutti K."/>
            <person name="Haridas S."/>
            <person name="Kuo A."/>
            <person name="Salamov A."/>
            <person name="Ahrendt S.R."/>
            <person name="Lipzen A."/>
            <person name="Sullivan W."/>
            <person name="Andreopoulos W.B."/>
            <person name="Clum A."/>
            <person name="Lindquist E."/>
            <person name="Daum C."/>
            <person name="Ramamoorthy G.K."/>
            <person name="Gryganskyi A."/>
            <person name="Culley D."/>
            <person name="Magnuson J.K."/>
            <person name="James T.Y."/>
            <person name="O'Malley M.A."/>
            <person name="Stajich J.E."/>
            <person name="Spatafora J.W."/>
            <person name="Visel A."/>
            <person name="Grigoriev I.V."/>
        </authorList>
    </citation>
    <scope>NUCLEOTIDE SEQUENCE [LARGE SCALE GENOMIC DNA]</scope>
    <source>
        <strain evidence="10 11">NRRL 1336</strain>
    </source>
</reference>
<comment type="subcellular location">
    <subcellularLocation>
        <location evidence="1">Nucleus</location>
    </subcellularLocation>
</comment>
<feature type="region of interest" description="Disordered" evidence="9">
    <location>
        <begin position="222"/>
        <end position="267"/>
    </location>
</feature>
<evidence type="ECO:0000313" key="10">
    <source>
        <dbReference type="EMBL" id="ORZ17104.1"/>
    </source>
</evidence>
<evidence type="ECO:0000256" key="3">
    <source>
        <dbReference type="ARBA" id="ARBA00020628"/>
    </source>
</evidence>
<dbReference type="GO" id="GO:0003712">
    <property type="term" value="F:transcription coregulator activity"/>
    <property type="evidence" value="ECO:0007669"/>
    <property type="project" value="InterPro"/>
</dbReference>
<evidence type="ECO:0000256" key="1">
    <source>
        <dbReference type="ARBA" id="ARBA00004123"/>
    </source>
</evidence>
<dbReference type="STRING" id="90262.A0A1X2IIK3"/>
<keyword evidence="7" id="KW-0539">Nucleus</keyword>
<dbReference type="Proteomes" id="UP000193560">
    <property type="component" value="Unassembled WGS sequence"/>
</dbReference>
<comment type="similarity">
    <text evidence="2">Belongs to the Mediator complex subunit 5 family.</text>
</comment>
<dbReference type="InterPro" id="IPR014801">
    <property type="entry name" value="Mediator_Med5_fun"/>
</dbReference>
<keyword evidence="6" id="KW-0804">Transcription</keyword>
<evidence type="ECO:0000256" key="8">
    <source>
        <dbReference type="ARBA" id="ARBA00031256"/>
    </source>
</evidence>
<evidence type="ECO:0000256" key="2">
    <source>
        <dbReference type="ARBA" id="ARBA00008782"/>
    </source>
</evidence>
<proteinExistence type="inferred from homology"/>
<accession>A0A1X2IIK3</accession>
<feature type="region of interest" description="Disordered" evidence="9">
    <location>
        <begin position="167"/>
        <end position="188"/>
    </location>
</feature>
<organism evidence="10 11">
    <name type="scientific">Absidia repens</name>
    <dbReference type="NCBI Taxonomy" id="90262"/>
    <lineage>
        <taxon>Eukaryota</taxon>
        <taxon>Fungi</taxon>
        <taxon>Fungi incertae sedis</taxon>
        <taxon>Mucoromycota</taxon>
        <taxon>Mucoromycotina</taxon>
        <taxon>Mucoromycetes</taxon>
        <taxon>Mucorales</taxon>
        <taxon>Cunninghamellaceae</taxon>
        <taxon>Absidia</taxon>
    </lineage>
</organism>
<evidence type="ECO:0000256" key="5">
    <source>
        <dbReference type="ARBA" id="ARBA00023159"/>
    </source>
</evidence>
<dbReference type="OrthoDB" id="5549158at2759"/>
<evidence type="ECO:0000256" key="6">
    <source>
        <dbReference type="ARBA" id="ARBA00023163"/>
    </source>
</evidence>
<keyword evidence="5" id="KW-0010">Activator</keyword>
<evidence type="ECO:0000256" key="4">
    <source>
        <dbReference type="ARBA" id="ARBA00023015"/>
    </source>
</evidence>
<name>A0A1X2IIK3_9FUNG</name>
<sequence length="1395" mass="156738">MSVSSLEKVLRYACTNGYTCTEWADPVKHCLQLSEQDLSQDLCDLLLKHFFSASRAYSMLLGSYLTYTLTGETPPTTQTVVINKSKSLVNSKQFLSQLTRRDLHFAFSQEYNNHWAYILHLLPSLVSEVDDDLRETLSWAPILSKLLVILSQVVMVGLYPQRKSNRQLHKYGQDDDMGDSDNDDMVKQPEDDLTASQLTLEDDLTQSQQLNFSVTNNTYPFANDSQMTIDPDAPFDADATQPDPYTEQQDLKKDTNSNNYGDILPPGTANTAVNAVYNSQNDLLHRNSIQANQHQYQHPSQSSSLYPNSWGESASALLPMEKTSLEWENAISAAKIIIDLIEKKGVKRIIEKFAQERKEEGIEINSIMPLDLEDTWATCREILIPDNPNSRTTTATTVQLSSEKSTSATGAHSNMYIQKLLFLLERLADRDLERQLAIHMKYHELEDEGTARAMPRADVMGLVYHMVQISPALDDDEVVSRLIKLQAIKGSFDEAFYLEIWFAALTGLREASLSINCQNMKLSNITEKQHLDHGDQNICDRTVSTNRLLWKNLVLVKLPHIINRLHEHKEKEKLANYSLKRGKHPNASQNVEPNVIELSLMKLKTFTGLLNACSPSACCYRFYVPLSKPTTFVNRLVSSGVNDDDGDNDDDDDGDDDDDDRMMDMINNSSYGTPKVFNSSAFVKAIRTINTDDIFASIVRSCQPYNFLHNSKIDILLDKMNAHEDTDHKSIKTEHYNGEGGGDHFGSTKPMLKKHLSYASLFGDLDDTIMSTDTPDQEYDSSGKLDVVTQIDQNIEQRFKSIQSNTSQESLSELIHIGLVSLVHWRKIVDFVVKLLSEKARSGDIRGLSRLCGALSDCPPAIKLILQLHPPSALLCPLESVCNEWNPSDDLMDVDDDFSGNGDNGIDDNGDDEMNGVQSWYYKFGKIWTFVLVVANKFDIAYIINRIFKNRNGLCYQFFVTGSVIYAVDAHDEEVEDTIDCWLSAMGGDGISDDLLRTTNVQMLIRATPSIIDRLLCIYNTGKIELETLTGVLSYFRRRFLQFLLVAGVTQKLCDELLTGNPSTALTCISHLFLNQLLPDALLGLCANTIFGSLRAWAECQRQYKILGSSDITKQHTQQQQQQQQADDDQATAIENYFIFKLDLDKEHITSPETSSIAVTRRTLPEKAREMFRFIVKSGRSMYMNEVDVDAKKAWEPVLNSPRAKQVVSHYLDLTLFQAALKMTGMHWFLNMIVDEVLEAGKSGGTVRAAELGSCLLTTPLIYSGQGADTCLAMLWCLLQDVVPSFVSHCASKNTSFFQGQTLGVFVSDCLVLMYHEADDQVDKLGFQFFESLAIGRVPDGDVSSFQKVSQNSDNGSKCALWNEDVVGSPVWRGFIKGLISNPFIKEMWPNAYAS</sequence>
<dbReference type="PANTHER" id="PTHR35784">
    <property type="entry name" value="MEDIATOR OF RNA POLYMERASE II TRANSCRIPTION SUBUNIT 5"/>
    <property type="match status" value="1"/>
</dbReference>
<dbReference type="PANTHER" id="PTHR35784:SF1">
    <property type="entry name" value="MEDIATOR OF RNA POLYMERASE II TRANSCRIPTION SUBUNIT 5"/>
    <property type="match status" value="1"/>
</dbReference>
<gene>
    <name evidence="10" type="ORF">BCR42DRAFT_413930</name>
</gene>
<evidence type="ECO:0000313" key="11">
    <source>
        <dbReference type="Proteomes" id="UP000193560"/>
    </source>
</evidence>
<dbReference type="GO" id="GO:0016592">
    <property type="term" value="C:mediator complex"/>
    <property type="evidence" value="ECO:0007669"/>
    <property type="project" value="InterPro"/>
</dbReference>